<keyword evidence="13" id="KW-1185">Reference proteome</keyword>
<evidence type="ECO:0000256" key="8">
    <source>
        <dbReference type="ARBA" id="ARBA00022691"/>
    </source>
</evidence>
<evidence type="ECO:0000256" key="10">
    <source>
        <dbReference type="ARBA" id="ARBA00031323"/>
    </source>
</evidence>
<dbReference type="InterPro" id="IPR027573">
    <property type="entry name" value="Methyltran_FxLD"/>
</dbReference>
<dbReference type="PROSITE" id="PS01279">
    <property type="entry name" value="PCMT"/>
    <property type="match status" value="1"/>
</dbReference>
<dbReference type="CDD" id="cd02440">
    <property type="entry name" value="AdoMet_MTases"/>
    <property type="match status" value="1"/>
</dbReference>
<dbReference type="RefSeq" id="WP_380841228.1">
    <property type="nucleotide sequence ID" value="NZ_JBHSFP010000010.1"/>
</dbReference>
<evidence type="ECO:0000256" key="2">
    <source>
        <dbReference type="ARBA" id="ARBA00005369"/>
    </source>
</evidence>
<evidence type="ECO:0000256" key="9">
    <source>
        <dbReference type="ARBA" id="ARBA00030757"/>
    </source>
</evidence>
<dbReference type="EC" id="2.1.1.77" evidence="3"/>
<keyword evidence="8" id="KW-0949">S-adenosyl-L-methionine</keyword>
<reference evidence="13" key="1">
    <citation type="journal article" date="2019" name="Int. J. Syst. Evol. Microbiol.">
        <title>The Global Catalogue of Microorganisms (GCM) 10K type strain sequencing project: providing services to taxonomists for standard genome sequencing and annotation.</title>
        <authorList>
            <consortium name="The Broad Institute Genomics Platform"/>
            <consortium name="The Broad Institute Genome Sequencing Center for Infectious Disease"/>
            <person name="Wu L."/>
            <person name="Ma J."/>
        </authorList>
    </citation>
    <scope>NUCLEOTIDE SEQUENCE [LARGE SCALE GENOMIC DNA]</scope>
    <source>
        <strain evidence="13">CGMCC 4.7132</strain>
    </source>
</reference>
<dbReference type="EMBL" id="JBHSFP010000010">
    <property type="protein sequence ID" value="MFC4532413.1"/>
    <property type="molecule type" value="Genomic_DNA"/>
</dbReference>
<evidence type="ECO:0000256" key="4">
    <source>
        <dbReference type="ARBA" id="ARBA00013346"/>
    </source>
</evidence>
<name>A0ABV9CHA7_9ACTN</name>
<dbReference type="NCBIfam" id="TIGR04364">
    <property type="entry name" value="methyltran_FxLD"/>
    <property type="match status" value="1"/>
</dbReference>
<evidence type="ECO:0000256" key="6">
    <source>
        <dbReference type="ARBA" id="ARBA00022603"/>
    </source>
</evidence>
<evidence type="ECO:0000256" key="7">
    <source>
        <dbReference type="ARBA" id="ARBA00022679"/>
    </source>
</evidence>
<keyword evidence="5" id="KW-0963">Cytoplasm</keyword>
<accession>A0ABV9CHA7</accession>
<dbReference type="Proteomes" id="UP001596004">
    <property type="component" value="Unassembled WGS sequence"/>
</dbReference>
<sequence>MADPEAYGADGAGPADLRRRLVAQVRERGGAVFEPVAAALRAVPRHLFVPGTPREAAYGDQPIVTKRDADGRPVSSSSQPTIMAIMLDQLGIEPGHRVLEIGAGTGYNAALMAHIAGPGGEVVSVDIDQDVADAARAHLAAAGHPGVRVVCADGAEGFPARAPYDRIIATVGVWDLEPAWPAQLAPGGRIVVPLDLRGVQVSVALERADGHWASRSIRPCGFMRMRGVAAGPGRTYLLDRDSQLVLESPAGRDIDAAAVPAALAGPAFERDTGVTADAAEVFAGLNLWLAIHEPRWCSLSDAGTSGLLHQAPLSLQGYALTYGVAGEDGIALLRRGEGAGTSFALVAGGYGPGGAAAADDLAAHVRRWAAAGRPETGALHLAVHPRTTPDPALDGETVIDKTHTRLALSWPGVP</sequence>
<evidence type="ECO:0000313" key="12">
    <source>
        <dbReference type="EMBL" id="MFC4532413.1"/>
    </source>
</evidence>
<evidence type="ECO:0000256" key="1">
    <source>
        <dbReference type="ARBA" id="ARBA00004496"/>
    </source>
</evidence>
<dbReference type="InterPro" id="IPR000682">
    <property type="entry name" value="PCMT"/>
</dbReference>
<evidence type="ECO:0000256" key="3">
    <source>
        <dbReference type="ARBA" id="ARBA00011890"/>
    </source>
</evidence>
<keyword evidence="6 12" id="KW-0489">Methyltransferase</keyword>
<dbReference type="PANTHER" id="PTHR11579">
    <property type="entry name" value="PROTEIN-L-ISOASPARTATE O-METHYLTRANSFERASE"/>
    <property type="match status" value="1"/>
</dbReference>
<organism evidence="12 13">
    <name type="scientific">Sphaerisporangium dianthi</name>
    <dbReference type="NCBI Taxonomy" id="1436120"/>
    <lineage>
        <taxon>Bacteria</taxon>
        <taxon>Bacillati</taxon>
        <taxon>Actinomycetota</taxon>
        <taxon>Actinomycetes</taxon>
        <taxon>Streptosporangiales</taxon>
        <taxon>Streptosporangiaceae</taxon>
        <taxon>Sphaerisporangium</taxon>
    </lineage>
</organism>
<evidence type="ECO:0000313" key="13">
    <source>
        <dbReference type="Proteomes" id="UP001596004"/>
    </source>
</evidence>
<dbReference type="PANTHER" id="PTHR11579:SF0">
    <property type="entry name" value="PROTEIN-L-ISOASPARTATE(D-ASPARTATE) O-METHYLTRANSFERASE"/>
    <property type="match status" value="1"/>
</dbReference>
<proteinExistence type="inferred from homology"/>
<dbReference type="Gene3D" id="3.40.50.150">
    <property type="entry name" value="Vaccinia Virus protein VP39"/>
    <property type="match status" value="1"/>
</dbReference>
<dbReference type="GO" id="GO:0008168">
    <property type="term" value="F:methyltransferase activity"/>
    <property type="evidence" value="ECO:0007669"/>
    <property type="project" value="UniProtKB-KW"/>
</dbReference>
<evidence type="ECO:0000256" key="11">
    <source>
        <dbReference type="ARBA" id="ARBA00031350"/>
    </source>
</evidence>
<dbReference type="Pfam" id="PF01135">
    <property type="entry name" value="PCMT"/>
    <property type="match status" value="1"/>
</dbReference>
<gene>
    <name evidence="12" type="primary">fxlM</name>
    <name evidence="12" type="ORF">ACFO60_16695</name>
</gene>
<dbReference type="GO" id="GO:0032259">
    <property type="term" value="P:methylation"/>
    <property type="evidence" value="ECO:0007669"/>
    <property type="project" value="UniProtKB-KW"/>
</dbReference>
<protein>
    <recommendedName>
        <fullName evidence="4">Protein-L-isoaspartate O-methyltransferase</fullName>
        <ecNumber evidence="3">2.1.1.77</ecNumber>
    </recommendedName>
    <alternativeName>
        <fullName evidence="11">L-isoaspartyl protein carboxyl methyltransferase</fullName>
    </alternativeName>
    <alternativeName>
        <fullName evidence="9">Protein L-isoaspartyl methyltransferase</fullName>
    </alternativeName>
    <alternativeName>
        <fullName evidence="10">Protein-beta-aspartate methyltransferase</fullName>
    </alternativeName>
</protein>
<comment type="similarity">
    <text evidence="2">Belongs to the methyltransferase superfamily. L-isoaspartyl/D-aspartyl protein methyltransferase family.</text>
</comment>
<dbReference type="SUPFAM" id="SSF53335">
    <property type="entry name" value="S-adenosyl-L-methionine-dependent methyltransferases"/>
    <property type="match status" value="1"/>
</dbReference>
<keyword evidence="7" id="KW-0808">Transferase</keyword>
<comment type="caution">
    <text evidence="12">The sequence shown here is derived from an EMBL/GenBank/DDBJ whole genome shotgun (WGS) entry which is preliminary data.</text>
</comment>
<evidence type="ECO:0000256" key="5">
    <source>
        <dbReference type="ARBA" id="ARBA00022490"/>
    </source>
</evidence>
<comment type="subcellular location">
    <subcellularLocation>
        <location evidence="1">Cytoplasm</location>
    </subcellularLocation>
</comment>
<dbReference type="InterPro" id="IPR029063">
    <property type="entry name" value="SAM-dependent_MTases_sf"/>
</dbReference>